<dbReference type="PANTHER" id="PTHR23322">
    <property type="entry name" value="FAS-ASSOCIATED PROTEIN"/>
    <property type="match status" value="1"/>
</dbReference>
<comment type="caution">
    <text evidence="2">The sequence shown here is derived from an EMBL/GenBank/DDBJ whole genome shotgun (WGS) entry which is preliminary data.</text>
</comment>
<keyword evidence="3" id="KW-1185">Reference proteome</keyword>
<feature type="domain" description="UBX" evidence="1">
    <location>
        <begin position="194"/>
        <end position="276"/>
    </location>
</feature>
<evidence type="ECO:0000259" key="1">
    <source>
        <dbReference type="PROSITE" id="PS50033"/>
    </source>
</evidence>
<organism evidence="2 3">
    <name type="scientific">Babesia ovata</name>
    <dbReference type="NCBI Taxonomy" id="189622"/>
    <lineage>
        <taxon>Eukaryota</taxon>
        <taxon>Sar</taxon>
        <taxon>Alveolata</taxon>
        <taxon>Apicomplexa</taxon>
        <taxon>Aconoidasida</taxon>
        <taxon>Piroplasmida</taxon>
        <taxon>Babesiidae</taxon>
        <taxon>Babesia</taxon>
    </lineage>
</organism>
<protein>
    <submittedName>
        <fullName evidence="2">Ubiquitin regulatory protein, putative</fullName>
    </submittedName>
</protein>
<dbReference type="SMART" id="SM00166">
    <property type="entry name" value="UBX"/>
    <property type="match status" value="1"/>
</dbReference>
<dbReference type="CDD" id="cd01767">
    <property type="entry name" value="UBX"/>
    <property type="match status" value="1"/>
</dbReference>
<dbReference type="InterPro" id="IPR029071">
    <property type="entry name" value="Ubiquitin-like_domsf"/>
</dbReference>
<dbReference type="PROSITE" id="PS50033">
    <property type="entry name" value="UBX"/>
    <property type="match status" value="1"/>
</dbReference>
<gene>
    <name evidence="2" type="ORF">BOVATA_036550</name>
</gene>
<dbReference type="InterPro" id="IPR001012">
    <property type="entry name" value="UBX_dom"/>
</dbReference>
<dbReference type="Gene3D" id="3.10.20.90">
    <property type="entry name" value="Phosphatidylinositol 3-kinase Catalytic Subunit, Chain A, domain 1"/>
    <property type="match status" value="1"/>
</dbReference>
<sequence>MDPPKVVFSSAQSAAFRDGKLLAVCLHTEFGDELCASLLSNSLVIEILDTNFVFYVEHGKGPRMRSLVQRLDAKRLPQMSVIVMRSDREYAVIASTSDFSTPNNVISMLLGAIENPVRSIGTRSDDLNINRQIVTEQDAELQKAIEADVARMRAKELRENDDLRRRQLRADIKLKRQQLISDRKEFARKFAATSHTGDTKIKVRLPSGRTIESVFNKDDTVERLYEWVGAAEYFGDDQIKIPYVFDLSIPHPSTTLGDRSQTLENANLYPNASLVLISRDDSDEDDV</sequence>
<dbReference type="GO" id="GO:0043130">
    <property type="term" value="F:ubiquitin binding"/>
    <property type="evidence" value="ECO:0007669"/>
    <property type="project" value="TreeGrafter"/>
</dbReference>
<reference evidence="2 3" key="1">
    <citation type="journal article" date="2017" name="BMC Genomics">
        <title>Whole-genome assembly of Babesia ovata and comparative genomics between closely related pathogens.</title>
        <authorList>
            <person name="Yamagishi J."/>
            <person name="Asada M."/>
            <person name="Hakimi H."/>
            <person name="Tanaka T.Q."/>
            <person name="Sugimoto C."/>
            <person name="Kawazu S."/>
        </authorList>
    </citation>
    <scope>NUCLEOTIDE SEQUENCE [LARGE SCALE GENOMIC DNA]</scope>
    <source>
        <strain evidence="2 3">Miyake</strain>
    </source>
</reference>
<dbReference type="GO" id="GO:0036503">
    <property type="term" value="P:ERAD pathway"/>
    <property type="evidence" value="ECO:0007669"/>
    <property type="project" value="TreeGrafter"/>
</dbReference>
<evidence type="ECO:0000313" key="2">
    <source>
        <dbReference type="EMBL" id="GBE62162.1"/>
    </source>
</evidence>
<dbReference type="PANTHER" id="PTHR23322:SF1">
    <property type="entry name" value="FAS-ASSOCIATED FACTOR 2"/>
    <property type="match status" value="1"/>
</dbReference>
<dbReference type="Gene3D" id="3.40.30.10">
    <property type="entry name" value="Glutaredoxin"/>
    <property type="match status" value="1"/>
</dbReference>
<dbReference type="VEuPathDB" id="PiroplasmaDB:BOVATA_036550"/>
<dbReference type="InterPro" id="IPR050730">
    <property type="entry name" value="UBX_domain-protein"/>
</dbReference>
<dbReference type="OrthoDB" id="1026733at2759"/>
<dbReference type="EMBL" id="BDSA01000004">
    <property type="protein sequence ID" value="GBE62162.1"/>
    <property type="molecule type" value="Genomic_DNA"/>
</dbReference>
<dbReference type="GeneID" id="39875932"/>
<proteinExistence type="predicted"/>
<evidence type="ECO:0000313" key="3">
    <source>
        <dbReference type="Proteomes" id="UP000236319"/>
    </source>
</evidence>
<dbReference type="GO" id="GO:0005783">
    <property type="term" value="C:endoplasmic reticulum"/>
    <property type="evidence" value="ECO:0007669"/>
    <property type="project" value="TreeGrafter"/>
</dbReference>
<dbReference type="SUPFAM" id="SSF54236">
    <property type="entry name" value="Ubiquitin-like"/>
    <property type="match status" value="1"/>
</dbReference>
<name>A0A2H6KGN8_9APIC</name>
<dbReference type="RefSeq" id="XP_028868405.1">
    <property type="nucleotide sequence ID" value="XM_029012572.1"/>
</dbReference>
<dbReference type="Pfam" id="PF00789">
    <property type="entry name" value="UBX"/>
    <property type="match status" value="1"/>
</dbReference>
<accession>A0A2H6KGN8</accession>
<dbReference type="Proteomes" id="UP000236319">
    <property type="component" value="Unassembled WGS sequence"/>
</dbReference>
<dbReference type="AlphaFoldDB" id="A0A2H6KGN8"/>